<dbReference type="AlphaFoldDB" id="A0A4S3PTL7"/>
<dbReference type="STRING" id="1033734.GCA_000285535_04661"/>
<dbReference type="RefSeq" id="WP_136379458.1">
    <property type="nucleotide sequence ID" value="NZ_SLUB01000014.1"/>
</dbReference>
<reference evidence="1 2" key="1">
    <citation type="journal article" date="2019" name="Indoor Air">
        <title>Impacts of indoor surface finishes on bacterial viability.</title>
        <authorList>
            <person name="Hu J."/>
            <person name="Maamar S.B."/>
            <person name="Glawe A.J."/>
            <person name="Gottel N."/>
            <person name="Gilbert J.A."/>
            <person name="Hartmann E.M."/>
        </authorList>
    </citation>
    <scope>NUCLEOTIDE SEQUENCE [LARGE SCALE GENOMIC DNA]</scope>
    <source>
        <strain evidence="1 2">AF060A6</strain>
    </source>
</reference>
<name>A0A4S3PTL7_9BACI</name>
<dbReference type="OrthoDB" id="2360619at2"/>
<protein>
    <submittedName>
        <fullName evidence="1">Uncharacterized protein</fullName>
    </submittedName>
</protein>
<evidence type="ECO:0000313" key="2">
    <source>
        <dbReference type="Proteomes" id="UP000306477"/>
    </source>
</evidence>
<sequence>MLSFEEKLKIVESFPELERKNVSLGRVNFHYNDSVFEKKIVVQHLHPNGNGFVFAGNLQNYDVDEKGFINIRDFSEAELRKIVKESIQSLSANSSLARENAIIGEGQEERWVNDEGHALLVVLEDEWWNVYSGLNLEAAFGSYDEAEDYLFEEGFRLQ</sequence>
<accession>A0A4S3PTL7</accession>
<dbReference type="Proteomes" id="UP000306477">
    <property type="component" value="Unassembled WGS sequence"/>
</dbReference>
<proteinExistence type="predicted"/>
<comment type="caution">
    <text evidence="1">The sequence shown here is derived from an EMBL/GenBank/DDBJ whole genome shotgun (WGS) entry which is preliminary data.</text>
</comment>
<gene>
    <name evidence="1" type="ORF">E1I69_09930</name>
</gene>
<keyword evidence="2" id="KW-1185">Reference proteome</keyword>
<dbReference type="EMBL" id="SLUB01000014">
    <property type="protein sequence ID" value="THE12705.1"/>
    <property type="molecule type" value="Genomic_DNA"/>
</dbReference>
<organism evidence="1 2">
    <name type="scientific">Bacillus timonensis</name>
    <dbReference type="NCBI Taxonomy" id="1033734"/>
    <lineage>
        <taxon>Bacteria</taxon>
        <taxon>Bacillati</taxon>
        <taxon>Bacillota</taxon>
        <taxon>Bacilli</taxon>
        <taxon>Bacillales</taxon>
        <taxon>Bacillaceae</taxon>
        <taxon>Bacillus</taxon>
    </lineage>
</organism>
<evidence type="ECO:0000313" key="1">
    <source>
        <dbReference type="EMBL" id="THE12705.1"/>
    </source>
</evidence>